<dbReference type="Pfam" id="PF05247">
    <property type="entry name" value="FlhD"/>
    <property type="match status" value="1"/>
</dbReference>
<keyword evidence="9" id="KW-0966">Cell projection</keyword>
<keyword evidence="9" id="KW-0969">Cilium</keyword>
<keyword evidence="3" id="KW-0805">Transcription regulation</keyword>
<name>A0A0K6IWF6_9PROT</name>
<reference evidence="10" key="1">
    <citation type="submission" date="2015-08" db="EMBL/GenBank/DDBJ databases">
        <authorList>
            <person name="Babu N.S."/>
            <person name="Beckwith C.J."/>
            <person name="Beseler K.G."/>
            <person name="Brison A."/>
            <person name="Carone J.V."/>
            <person name="Caskin T.P."/>
            <person name="Diamond M."/>
            <person name="Durham M.E."/>
            <person name="Foxe J.M."/>
            <person name="Go M."/>
            <person name="Henderson B.A."/>
            <person name="Jones I.B."/>
            <person name="McGettigan J.A."/>
            <person name="Micheletti S.J."/>
            <person name="Nasrallah M.E."/>
            <person name="Ortiz D."/>
            <person name="Piller C.R."/>
            <person name="Privatt S.R."/>
            <person name="Schneider S.L."/>
            <person name="Sharp S."/>
            <person name="Smith T.C."/>
            <person name="Stanton J.D."/>
            <person name="Ullery H.E."/>
            <person name="Wilson R.J."/>
            <person name="Serrano M.G."/>
            <person name="Buck G."/>
            <person name="Lee V."/>
            <person name="Wang Y."/>
            <person name="Carvalho R."/>
            <person name="Voegtly L."/>
            <person name="Shi R."/>
            <person name="Duckworth R."/>
            <person name="Johnson A."/>
            <person name="Loviza R."/>
            <person name="Walstead R."/>
            <person name="Shah Z."/>
            <person name="Kiflezghi M."/>
            <person name="Wade K."/>
            <person name="Ball S.L."/>
            <person name="Bradley K.W."/>
            <person name="Asai D.J."/>
            <person name="Bowman C.A."/>
            <person name="Russell D.A."/>
            <person name="Pope W.H."/>
            <person name="Jacobs-Sera D."/>
            <person name="Hendrix R.W."/>
            <person name="Hatfull G.F."/>
        </authorList>
    </citation>
    <scope>NUCLEOTIDE SEQUENCE [LARGE SCALE GENOMIC DNA]</scope>
    <source>
        <strain evidence="10">JCM 19170</strain>
    </source>
</reference>
<evidence type="ECO:0000256" key="1">
    <source>
        <dbReference type="ARBA" id="ARBA00022490"/>
    </source>
</evidence>
<keyword evidence="2" id="KW-1005">Bacterial flagellum biogenesis</keyword>
<dbReference type="Proteomes" id="UP000182108">
    <property type="component" value="Unassembled WGS sequence"/>
</dbReference>
<keyword evidence="6" id="KW-0010">Activator</keyword>
<keyword evidence="7" id="KW-0804">Transcription</keyword>
<evidence type="ECO:0000256" key="5">
    <source>
        <dbReference type="ARBA" id="ARBA00023157"/>
    </source>
</evidence>
<dbReference type="SUPFAM" id="SSF63592">
    <property type="entry name" value="Flagellar transcriptional activator FlhD"/>
    <property type="match status" value="1"/>
</dbReference>
<dbReference type="InterPro" id="IPR036194">
    <property type="entry name" value="FlhD_sf"/>
</dbReference>
<evidence type="ECO:0000313" key="10">
    <source>
        <dbReference type="Proteomes" id="UP000182108"/>
    </source>
</evidence>
<evidence type="ECO:0000313" key="9">
    <source>
        <dbReference type="EMBL" id="CUB07455.1"/>
    </source>
</evidence>
<gene>
    <name evidence="9" type="ORF">Ga0061068_10795</name>
</gene>
<dbReference type="Gene3D" id="1.10.4000.10">
    <property type="entry name" value="Flagellar transcriptional activator FlhD"/>
    <property type="match status" value="1"/>
</dbReference>
<dbReference type="RefSeq" id="WP_055423738.1">
    <property type="nucleotide sequence ID" value="NZ_CYHH01000007.1"/>
</dbReference>
<keyword evidence="10" id="KW-1185">Reference proteome</keyword>
<dbReference type="InterPro" id="IPR023559">
    <property type="entry name" value="Flagellar_FlhD"/>
</dbReference>
<evidence type="ECO:0000256" key="4">
    <source>
        <dbReference type="ARBA" id="ARBA00023125"/>
    </source>
</evidence>
<dbReference type="OrthoDB" id="5298036at2"/>
<keyword evidence="5" id="KW-1015">Disulfide bond</keyword>
<evidence type="ECO:0000256" key="2">
    <source>
        <dbReference type="ARBA" id="ARBA00022795"/>
    </source>
</evidence>
<accession>A0A0K6IWF6</accession>
<evidence type="ECO:0000256" key="6">
    <source>
        <dbReference type="ARBA" id="ARBA00023159"/>
    </source>
</evidence>
<protein>
    <submittedName>
        <fullName evidence="9">Flagellar transcriptional activator (FlhD)</fullName>
    </submittedName>
</protein>
<dbReference type="GO" id="GO:0044780">
    <property type="term" value="P:bacterial-type flagellum assembly"/>
    <property type="evidence" value="ECO:0007669"/>
    <property type="project" value="InterPro"/>
</dbReference>
<evidence type="ECO:0000256" key="7">
    <source>
        <dbReference type="ARBA" id="ARBA00023163"/>
    </source>
</evidence>
<sequence length="114" mass="12641">MDHEDFADEIRDLNLSYLILAQRMVQRDPASAAVKLGLEAETARWLAALPPAKLVRMASLQIGLPQFRFDAAVLERMAGEKARDELTATLHAAILAHGSQRKKTKRTGGHHDET</sequence>
<proteinExistence type="predicted"/>
<evidence type="ECO:0000256" key="3">
    <source>
        <dbReference type="ARBA" id="ARBA00023015"/>
    </source>
</evidence>
<dbReference type="AlphaFoldDB" id="A0A0K6IWF6"/>
<dbReference type="EMBL" id="CYHH01000007">
    <property type="protein sequence ID" value="CUB07455.1"/>
    <property type="molecule type" value="Genomic_DNA"/>
</dbReference>
<organism evidence="9 10">
    <name type="scientific">Tepidiphilus thermophilus</name>
    <dbReference type="NCBI Taxonomy" id="876478"/>
    <lineage>
        <taxon>Bacteria</taxon>
        <taxon>Pseudomonadati</taxon>
        <taxon>Pseudomonadota</taxon>
        <taxon>Hydrogenophilia</taxon>
        <taxon>Hydrogenophilales</taxon>
        <taxon>Hydrogenophilaceae</taxon>
        <taxon>Tepidiphilus</taxon>
    </lineage>
</organism>
<keyword evidence="9" id="KW-0282">Flagellum</keyword>
<dbReference type="GO" id="GO:0003677">
    <property type="term" value="F:DNA binding"/>
    <property type="evidence" value="ECO:0007669"/>
    <property type="project" value="UniProtKB-KW"/>
</dbReference>
<comment type="function">
    <text evidence="8">Functions in complex with FlhC as a master transcriptional regulator that regulates transcription of several flagellar and non-flagellar operons by binding to their promoter region. Activates expression of class 2 flagellar genes, including fliA, which is a flagellum-specific sigma factor that turns on the class 3 genes. Also regulates genes whose products function in a variety of physiological pathways.</text>
</comment>
<keyword evidence="4" id="KW-0238">DNA-binding</keyword>
<evidence type="ECO:0000256" key="8">
    <source>
        <dbReference type="ARBA" id="ARBA00025431"/>
    </source>
</evidence>
<keyword evidence="1" id="KW-0963">Cytoplasm</keyword>
<dbReference type="GO" id="GO:0045893">
    <property type="term" value="P:positive regulation of DNA-templated transcription"/>
    <property type="evidence" value="ECO:0007669"/>
    <property type="project" value="InterPro"/>
</dbReference>